<comment type="function">
    <text evidence="1 9">eIF-2 functions in the early steps of protein synthesis by forming a ternary complex with GTP and initiator tRNA.</text>
</comment>
<dbReference type="PANTHER" id="PTHR23001:SF3">
    <property type="entry name" value="EUKARYOTIC TRANSLATION INITIATION FACTOR 2 SUBUNIT 2"/>
    <property type="match status" value="1"/>
</dbReference>
<feature type="domain" description="Translation initiation factor IF2/IF5" evidence="10">
    <location>
        <begin position="40"/>
        <end position="147"/>
    </location>
</feature>
<dbReference type="Gene3D" id="3.30.30.170">
    <property type="match status" value="1"/>
</dbReference>
<gene>
    <name evidence="9" type="primary">eif2b</name>
    <name evidence="11" type="ORF">DRJ21_00720</name>
</gene>
<comment type="subunit">
    <text evidence="3 9">Heterotrimer composed of an alpha, a beta and a gamma chain.</text>
</comment>
<evidence type="ECO:0000256" key="3">
    <source>
        <dbReference type="ARBA" id="ARBA00011243"/>
    </source>
</evidence>
<reference evidence="11 12" key="1">
    <citation type="submission" date="2018-06" db="EMBL/GenBank/DDBJ databases">
        <title>Extensive metabolic versatility and redundancy in microbially diverse, dynamic hydrothermal sediments.</title>
        <authorList>
            <person name="Dombrowski N."/>
            <person name="Teske A."/>
            <person name="Baker B.J."/>
        </authorList>
    </citation>
    <scope>NUCLEOTIDE SEQUENCE [LARGE SCALE GENOMIC DNA]</scope>
    <source>
        <strain evidence="11">B30_G17</strain>
    </source>
</reference>
<dbReference type="InterPro" id="IPR004458">
    <property type="entry name" value="TIF2_bsu_arc"/>
</dbReference>
<organism evidence="11 12">
    <name type="scientific">Thermoproteota archaeon</name>
    <dbReference type="NCBI Taxonomy" id="2056631"/>
    <lineage>
        <taxon>Archaea</taxon>
        <taxon>Thermoproteota</taxon>
    </lineage>
</organism>
<dbReference type="InterPro" id="IPR002735">
    <property type="entry name" value="Transl_init_fac_IF2/IF5_dom"/>
</dbReference>
<dbReference type="NCBIfam" id="TIGR00311">
    <property type="entry name" value="aIF-2beta"/>
    <property type="match status" value="1"/>
</dbReference>
<dbReference type="SUPFAM" id="SSF75689">
    <property type="entry name" value="Zinc-binding domain of translation initiation factor 2 beta"/>
    <property type="match status" value="1"/>
</dbReference>
<evidence type="ECO:0000313" key="12">
    <source>
        <dbReference type="Proteomes" id="UP000281962"/>
    </source>
</evidence>
<evidence type="ECO:0000256" key="1">
    <source>
        <dbReference type="ARBA" id="ARBA00003323"/>
    </source>
</evidence>
<dbReference type="PANTHER" id="PTHR23001">
    <property type="entry name" value="EUKARYOTIC TRANSLATION INITIATION FACTOR"/>
    <property type="match status" value="1"/>
</dbReference>
<dbReference type="InterPro" id="IPR016189">
    <property type="entry name" value="Transl_init_fac_IF2/IF5_N"/>
</dbReference>
<protein>
    <recommendedName>
        <fullName evidence="4 9">Translation initiation factor 2 subunit beta</fullName>
    </recommendedName>
    <alternativeName>
        <fullName evidence="7 9">aIF2-beta</fullName>
    </alternativeName>
    <alternativeName>
        <fullName evidence="8 9">eIF-2-beta</fullName>
    </alternativeName>
</protein>
<dbReference type="AlphaFoldDB" id="A0A497EVP0"/>
<name>A0A497EVP0_9CREN</name>
<dbReference type="GO" id="GO:0003743">
    <property type="term" value="F:translation initiation factor activity"/>
    <property type="evidence" value="ECO:0007669"/>
    <property type="project" value="UniProtKB-UniRule"/>
</dbReference>
<evidence type="ECO:0000256" key="5">
    <source>
        <dbReference type="ARBA" id="ARBA00022540"/>
    </source>
</evidence>
<evidence type="ECO:0000259" key="10">
    <source>
        <dbReference type="SMART" id="SM00653"/>
    </source>
</evidence>
<dbReference type="Pfam" id="PF01873">
    <property type="entry name" value="eIF-5_eIF-2B"/>
    <property type="match status" value="1"/>
</dbReference>
<dbReference type="InterPro" id="IPR045196">
    <property type="entry name" value="IF2/IF5"/>
</dbReference>
<evidence type="ECO:0000256" key="8">
    <source>
        <dbReference type="ARBA" id="ARBA00032408"/>
    </source>
</evidence>
<dbReference type="Proteomes" id="UP000281962">
    <property type="component" value="Unassembled WGS sequence"/>
</dbReference>
<comment type="similarity">
    <text evidence="2 9">Belongs to the eIF-2-beta/eIF-5 family.</text>
</comment>
<keyword evidence="6 9" id="KW-0648">Protein biosynthesis</keyword>
<dbReference type="SUPFAM" id="SSF100966">
    <property type="entry name" value="Translation initiation factor 2 beta, aIF2beta, N-terminal domain"/>
    <property type="match status" value="1"/>
</dbReference>
<dbReference type="EMBL" id="QMQY01000017">
    <property type="protein sequence ID" value="RLE51169.1"/>
    <property type="molecule type" value="Genomic_DNA"/>
</dbReference>
<evidence type="ECO:0000313" key="11">
    <source>
        <dbReference type="EMBL" id="RLE51169.1"/>
    </source>
</evidence>
<dbReference type="SMART" id="SM00653">
    <property type="entry name" value="eIF2B_5"/>
    <property type="match status" value="1"/>
</dbReference>
<accession>A0A497EVP0</accession>
<evidence type="ECO:0000256" key="4">
    <source>
        <dbReference type="ARBA" id="ARBA00022314"/>
    </source>
</evidence>
<evidence type="ECO:0000256" key="6">
    <source>
        <dbReference type="ARBA" id="ARBA00022917"/>
    </source>
</evidence>
<comment type="caution">
    <text evidence="11">The sequence shown here is derived from an EMBL/GenBank/DDBJ whole genome shotgun (WGS) entry which is preliminary data.</text>
</comment>
<evidence type="ECO:0000256" key="7">
    <source>
        <dbReference type="ARBA" id="ARBA00031466"/>
    </source>
</evidence>
<keyword evidence="5 9" id="KW-0396">Initiation factor</keyword>
<dbReference type="FunFam" id="3.30.30.170:FF:000001">
    <property type="entry name" value="Eukaryotic translation initiation factor 2 subunit"/>
    <property type="match status" value="1"/>
</dbReference>
<evidence type="ECO:0000256" key="9">
    <source>
        <dbReference type="HAMAP-Rule" id="MF_00232"/>
    </source>
</evidence>
<proteinExistence type="inferred from homology"/>
<evidence type="ECO:0000256" key="2">
    <source>
        <dbReference type="ARBA" id="ARBA00010397"/>
    </source>
</evidence>
<dbReference type="NCBIfam" id="NF003067">
    <property type="entry name" value="PRK03988.1"/>
    <property type="match status" value="1"/>
</dbReference>
<sequence>MSRFEYYGDGGSSLKSVSDWSYEELLDRALASIPKVISRAERFEIPTAVTTIVGNKTIIHNFKDICEVFNREPKHVARFILREIGTAGDIEDSRLILQGRFSRSTINNIIARYAKLFVICPICGAPDTYITKERRVYILICTACGARTSITAR</sequence>
<dbReference type="HAMAP" id="MF_00232">
    <property type="entry name" value="eIF_2_beta"/>
    <property type="match status" value="1"/>
</dbReference>
<dbReference type="InterPro" id="IPR016190">
    <property type="entry name" value="Transl_init_fac_IF2/IF5_Zn-bd"/>
</dbReference>